<dbReference type="EMBL" id="WUYZ01000012">
    <property type="protein sequence ID" value="NKS28420.1"/>
    <property type="molecule type" value="Genomic_DNA"/>
</dbReference>
<organism evidence="2 3">
    <name type="scientific">Rhodococcus hoagii</name>
    <name type="common">Corynebacterium equii</name>
    <dbReference type="NCBI Taxonomy" id="43767"/>
    <lineage>
        <taxon>Bacteria</taxon>
        <taxon>Bacillati</taxon>
        <taxon>Actinomycetota</taxon>
        <taxon>Actinomycetes</taxon>
        <taxon>Mycobacteriales</taxon>
        <taxon>Nocardiaceae</taxon>
        <taxon>Prescottella</taxon>
    </lineage>
</organism>
<feature type="region of interest" description="Disordered" evidence="1">
    <location>
        <begin position="1"/>
        <end position="45"/>
    </location>
</feature>
<evidence type="ECO:0000256" key="1">
    <source>
        <dbReference type="SAM" id="MobiDB-lite"/>
    </source>
</evidence>
<gene>
    <name evidence="2" type="ORF">GS505_21980</name>
</gene>
<proteinExistence type="predicted"/>
<sequence>AGRLYAQAMARHAAPPSPGQAHLAERPGGASQEASSVLERLAARA</sequence>
<dbReference type="AlphaFoldDB" id="A0AAE5CGV7"/>
<evidence type="ECO:0000313" key="2">
    <source>
        <dbReference type="EMBL" id="NKS28420.1"/>
    </source>
</evidence>
<evidence type="ECO:0000313" key="3">
    <source>
        <dbReference type="Proteomes" id="UP000605618"/>
    </source>
</evidence>
<name>A0AAE5CGV7_RHOHA</name>
<dbReference type="Proteomes" id="UP000605618">
    <property type="component" value="Unassembled WGS sequence"/>
</dbReference>
<feature type="non-terminal residue" evidence="2">
    <location>
        <position position="1"/>
    </location>
</feature>
<comment type="caution">
    <text evidence="2">The sequence shown here is derived from an EMBL/GenBank/DDBJ whole genome shotgun (WGS) entry which is preliminary data.</text>
</comment>
<reference evidence="2" key="1">
    <citation type="journal article" date="2020" name="Environ. Microbiol.">
        <title>The novel and transferable erm(51) gene confers Macrolides, Lincosamides, and Streptogramins B (MLSB) resistance to clonal Rhodococcus equi in the environment.</title>
        <authorList>
            <person name="Huber L."/>
            <person name="Giguere S."/>
            <person name="Slovis N.M."/>
            <person name="Alvarez-Narvaez S."/>
            <person name="Hart K.A."/>
            <person name="Greiter M."/>
            <person name="Morris E.R.A."/>
            <person name="Cohen N.D."/>
        </authorList>
    </citation>
    <scope>NUCLEOTIDE SEQUENCE</scope>
    <source>
        <strain evidence="2">Lh_141_1</strain>
    </source>
</reference>
<protein>
    <submittedName>
        <fullName evidence="2">Lipoyl synthase</fullName>
    </submittedName>
</protein>
<accession>A0AAE5CGV7</accession>